<dbReference type="AlphaFoldDB" id="A0A2W4QUD0"/>
<dbReference type="EMBL" id="QJPH01000415">
    <property type="protein sequence ID" value="PZN74696.1"/>
    <property type="molecule type" value="Genomic_DNA"/>
</dbReference>
<reference evidence="1 2" key="1">
    <citation type="journal article" date="2018" name="Aquat. Microb. Ecol.">
        <title>Gammaproteobacterial methanotrophs dominate.</title>
        <authorList>
            <person name="Rissanen A.J."/>
            <person name="Saarenheimo J."/>
            <person name="Tiirola M."/>
            <person name="Peura S."/>
            <person name="Aalto S.L."/>
            <person name="Karvinen A."/>
            <person name="Nykanen H."/>
        </authorList>
    </citation>
    <scope>NUCLEOTIDE SEQUENCE [LARGE SCALE GENOMIC DNA]</scope>
    <source>
        <strain evidence="1">AMbin10</strain>
    </source>
</reference>
<organism evidence="1 2">
    <name type="scientific">Candidatus Methylumidiphilus alinenensis</name>
    <dbReference type="NCBI Taxonomy" id="2202197"/>
    <lineage>
        <taxon>Bacteria</taxon>
        <taxon>Pseudomonadati</taxon>
        <taxon>Pseudomonadota</taxon>
        <taxon>Gammaproteobacteria</taxon>
        <taxon>Methylococcales</taxon>
        <taxon>Candidatus Methylumidiphilus</taxon>
    </lineage>
</organism>
<comment type="caution">
    <text evidence="1">The sequence shown here is derived from an EMBL/GenBank/DDBJ whole genome shotgun (WGS) entry which is preliminary data.</text>
</comment>
<dbReference type="CDD" id="cd09916">
    <property type="entry name" value="CpxP_like"/>
    <property type="match status" value="1"/>
</dbReference>
<accession>A0A2W4QUD0</accession>
<dbReference type="Proteomes" id="UP000249396">
    <property type="component" value="Unassembled WGS sequence"/>
</dbReference>
<dbReference type="Gene3D" id="1.20.120.1490">
    <property type="match status" value="1"/>
</dbReference>
<evidence type="ECO:0000313" key="1">
    <source>
        <dbReference type="EMBL" id="PZN74696.1"/>
    </source>
</evidence>
<proteinExistence type="predicted"/>
<name>A0A2W4QUD0_9GAMM</name>
<protein>
    <recommendedName>
        <fullName evidence="3">Zinc resistance-associated protein</fullName>
    </recommendedName>
</protein>
<sequence>MINVADLTGGWKTNYVGNKTKFAGEGRQGAMYYSYSMSNNFARIMSSVINSKRDSMYKHLTKVCFFAGSLALALGVTPAFSDVSPDYGPVSGGGSPSMTGNSGAFDATQLPPDLLRLNLSEEQKAKISEVIQNHNKALHDSFTTAFNSHEALRNLALSPEYTEAKAKSLSQEGAKAMAETAQIHSRIDNAIYQLLNPQQQQQWKQDIANFEQRMPKPE</sequence>
<dbReference type="Pfam" id="PF07813">
    <property type="entry name" value="LTXXQ"/>
    <property type="match status" value="1"/>
</dbReference>
<gene>
    <name evidence="1" type="ORF">DM484_20630</name>
</gene>
<dbReference type="InterPro" id="IPR012899">
    <property type="entry name" value="LTXXQ"/>
</dbReference>
<dbReference type="GO" id="GO:0042597">
    <property type="term" value="C:periplasmic space"/>
    <property type="evidence" value="ECO:0007669"/>
    <property type="project" value="InterPro"/>
</dbReference>
<evidence type="ECO:0008006" key="3">
    <source>
        <dbReference type="Google" id="ProtNLM"/>
    </source>
</evidence>
<evidence type="ECO:0000313" key="2">
    <source>
        <dbReference type="Proteomes" id="UP000249396"/>
    </source>
</evidence>